<dbReference type="AlphaFoldDB" id="E9HBY1"/>
<dbReference type="EMBL" id="GL732618">
    <property type="protein sequence ID" value="EFX70752.1"/>
    <property type="molecule type" value="Genomic_DNA"/>
</dbReference>
<keyword evidence="3" id="KW-1185">Reference proteome</keyword>
<accession>E9HBY1</accession>
<dbReference type="KEGG" id="dpx:DAPPUDRAFT_327838"/>
<evidence type="ECO:0000313" key="3">
    <source>
        <dbReference type="Proteomes" id="UP000000305"/>
    </source>
</evidence>
<organism evidence="2 3">
    <name type="scientific">Daphnia pulex</name>
    <name type="common">Water flea</name>
    <dbReference type="NCBI Taxonomy" id="6669"/>
    <lineage>
        <taxon>Eukaryota</taxon>
        <taxon>Metazoa</taxon>
        <taxon>Ecdysozoa</taxon>
        <taxon>Arthropoda</taxon>
        <taxon>Crustacea</taxon>
        <taxon>Branchiopoda</taxon>
        <taxon>Diplostraca</taxon>
        <taxon>Cladocera</taxon>
        <taxon>Anomopoda</taxon>
        <taxon>Daphniidae</taxon>
        <taxon>Daphnia</taxon>
    </lineage>
</organism>
<name>E9HBY1_DAPPU</name>
<feature type="compositionally biased region" description="Low complexity" evidence="1">
    <location>
        <begin position="40"/>
        <end position="51"/>
    </location>
</feature>
<dbReference type="Proteomes" id="UP000000305">
    <property type="component" value="Unassembled WGS sequence"/>
</dbReference>
<protein>
    <submittedName>
        <fullName evidence="2">Uncharacterized protein</fullName>
    </submittedName>
</protein>
<evidence type="ECO:0000313" key="2">
    <source>
        <dbReference type="EMBL" id="EFX70752.1"/>
    </source>
</evidence>
<proteinExistence type="predicted"/>
<sequence length="81" mass="8785">MNKGINSLAICISNGLTNRSAYPASWFSSDKRSTPSELPSSKTIGKTSKSSNNVYGRPLIPVNSRDSQYHLSGPEKDLTKP</sequence>
<feature type="region of interest" description="Disordered" evidence="1">
    <location>
        <begin position="26"/>
        <end position="81"/>
    </location>
</feature>
<gene>
    <name evidence="2" type="ORF">DAPPUDRAFT_327838</name>
</gene>
<dbReference type="InParanoid" id="E9HBY1"/>
<dbReference type="HOGENOM" id="CLU_2576288_0_0_1"/>
<reference evidence="2 3" key="1">
    <citation type="journal article" date="2011" name="Science">
        <title>The ecoresponsive genome of Daphnia pulex.</title>
        <authorList>
            <person name="Colbourne J.K."/>
            <person name="Pfrender M.E."/>
            <person name="Gilbert D."/>
            <person name="Thomas W.K."/>
            <person name="Tucker A."/>
            <person name="Oakley T.H."/>
            <person name="Tokishita S."/>
            <person name="Aerts A."/>
            <person name="Arnold G.J."/>
            <person name="Basu M.K."/>
            <person name="Bauer D.J."/>
            <person name="Caceres C.E."/>
            <person name="Carmel L."/>
            <person name="Casola C."/>
            <person name="Choi J.H."/>
            <person name="Detter J.C."/>
            <person name="Dong Q."/>
            <person name="Dusheyko S."/>
            <person name="Eads B.D."/>
            <person name="Frohlich T."/>
            <person name="Geiler-Samerotte K.A."/>
            <person name="Gerlach D."/>
            <person name="Hatcher P."/>
            <person name="Jogdeo S."/>
            <person name="Krijgsveld J."/>
            <person name="Kriventseva E.V."/>
            <person name="Kultz D."/>
            <person name="Laforsch C."/>
            <person name="Lindquist E."/>
            <person name="Lopez J."/>
            <person name="Manak J.R."/>
            <person name="Muller J."/>
            <person name="Pangilinan J."/>
            <person name="Patwardhan R.P."/>
            <person name="Pitluck S."/>
            <person name="Pritham E.J."/>
            <person name="Rechtsteiner A."/>
            <person name="Rho M."/>
            <person name="Rogozin I.B."/>
            <person name="Sakarya O."/>
            <person name="Salamov A."/>
            <person name="Schaack S."/>
            <person name="Shapiro H."/>
            <person name="Shiga Y."/>
            <person name="Skalitzky C."/>
            <person name="Smith Z."/>
            <person name="Souvorov A."/>
            <person name="Sung W."/>
            <person name="Tang Z."/>
            <person name="Tsuchiya D."/>
            <person name="Tu H."/>
            <person name="Vos H."/>
            <person name="Wang M."/>
            <person name="Wolf Y.I."/>
            <person name="Yamagata H."/>
            <person name="Yamada T."/>
            <person name="Ye Y."/>
            <person name="Shaw J.R."/>
            <person name="Andrews J."/>
            <person name="Crease T.J."/>
            <person name="Tang H."/>
            <person name="Lucas S.M."/>
            <person name="Robertson H.M."/>
            <person name="Bork P."/>
            <person name="Koonin E.V."/>
            <person name="Zdobnov E.M."/>
            <person name="Grigoriev I.V."/>
            <person name="Lynch M."/>
            <person name="Boore J.L."/>
        </authorList>
    </citation>
    <scope>NUCLEOTIDE SEQUENCE [LARGE SCALE GENOMIC DNA]</scope>
</reference>
<evidence type="ECO:0000256" key="1">
    <source>
        <dbReference type="SAM" id="MobiDB-lite"/>
    </source>
</evidence>